<gene>
    <name evidence="2" type="ORF">HND93_18380</name>
</gene>
<dbReference type="InterPro" id="IPR008869">
    <property type="entry name" value="MlaC/ttg2D"/>
</dbReference>
<name>A0ABX2TD15_9PROT</name>
<dbReference type="Proteomes" id="UP000584642">
    <property type="component" value="Unassembled WGS sequence"/>
</dbReference>
<dbReference type="RefSeq" id="WP_180283463.1">
    <property type="nucleotide sequence ID" value="NZ_JABFDB010000013.1"/>
</dbReference>
<proteinExistence type="predicted"/>
<dbReference type="Gene3D" id="3.10.450.710">
    <property type="entry name" value="Tgt2/MlaC"/>
    <property type="match status" value="1"/>
</dbReference>
<comment type="caution">
    <text evidence="2">The sequence shown here is derived from an EMBL/GenBank/DDBJ whole genome shotgun (WGS) entry which is preliminary data.</text>
</comment>
<evidence type="ECO:0000313" key="2">
    <source>
        <dbReference type="EMBL" id="NYZ21685.1"/>
    </source>
</evidence>
<dbReference type="Pfam" id="PF05494">
    <property type="entry name" value="MlaC"/>
    <property type="match status" value="1"/>
</dbReference>
<reference evidence="2 3" key="1">
    <citation type="submission" date="2020-05" db="EMBL/GenBank/DDBJ databases">
        <title>Azospirillum oleiclasticum sp. nov, a nitrogen-fixing and heavy crude oil-emulsifying bacterium isolated from the crude oil of Yumen Oilfield.</title>
        <authorList>
            <person name="Wu D."/>
            <person name="Cai M."/>
            <person name="Zhang X."/>
        </authorList>
    </citation>
    <scope>NUCLEOTIDE SEQUENCE [LARGE SCALE GENOMIC DNA]</scope>
    <source>
        <strain evidence="2 3">ROY-1-1-2</strain>
    </source>
</reference>
<dbReference type="InterPro" id="IPR042245">
    <property type="entry name" value="Tgt2/MlaC_sf"/>
</dbReference>
<feature type="signal peptide" evidence="1">
    <location>
        <begin position="1"/>
        <end position="26"/>
    </location>
</feature>
<keyword evidence="1" id="KW-0732">Signal</keyword>
<dbReference type="PANTHER" id="PTHR36573">
    <property type="entry name" value="INTERMEMBRANE PHOSPHOLIPID TRANSPORT SYSTEM BINDING PROTEIN MLAC"/>
    <property type="match status" value="1"/>
</dbReference>
<organism evidence="2 3">
    <name type="scientific">Azospirillum oleiclasticum</name>
    <dbReference type="NCBI Taxonomy" id="2735135"/>
    <lineage>
        <taxon>Bacteria</taxon>
        <taxon>Pseudomonadati</taxon>
        <taxon>Pseudomonadota</taxon>
        <taxon>Alphaproteobacteria</taxon>
        <taxon>Rhodospirillales</taxon>
        <taxon>Azospirillaceae</taxon>
        <taxon>Azospirillum</taxon>
    </lineage>
</organism>
<accession>A0ABX2TD15</accession>
<evidence type="ECO:0000313" key="3">
    <source>
        <dbReference type="Proteomes" id="UP000584642"/>
    </source>
</evidence>
<dbReference type="EMBL" id="JABFDB010000013">
    <property type="protein sequence ID" value="NYZ21685.1"/>
    <property type="molecule type" value="Genomic_DNA"/>
</dbReference>
<protein>
    <submittedName>
        <fullName evidence="2">ABC transporter substrate-binding protein</fullName>
    </submittedName>
</protein>
<evidence type="ECO:0000256" key="1">
    <source>
        <dbReference type="SAM" id="SignalP"/>
    </source>
</evidence>
<sequence length="204" mass="22446">MLTRRSFIACAALLALGSWVVPPAFAQSGDKSAVAFIQTLGNETIATFADKSLSRQQAVTRFKSLLNKGFDVPYIGRWVLGRYWNQASPQEQQEYQRLFEQLVVETYANRFVDYAGETFKITGSAPAGENDSMVATQVVRTNGPPINVEWRVRSRDSSHKIIDVVVEGVSMGVTQRSEFASVIQSNGGRVAGLIDALRQRVGKG</sequence>
<dbReference type="PANTHER" id="PTHR36573:SF1">
    <property type="entry name" value="INTERMEMBRANE PHOSPHOLIPID TRANSPORT SYSTEM BINDING PROTEIN MLAC"/>
    <property type="match status" value="1"/>
</dbReference>
<feature type="chain" id="PRO_5045382645" evidence="1">
    <location>
        <begin position="27"/>
        <end position="204"/>
    </location>
</feature>
<dbReference type="InterPro" id="IPR006311">
    <property type="entry name" value="TAT_signal"/>
</dbReference>
<keyword evidence="3" id="KW-1185">Reference proteome</keyword>
<dbReference type="PROSITE" id="PS51318">
    <property type="entry name" value="TAT"/>
    <property type="match status" value="1"/>
</dbReference>